<feature type="compositionally biased region" description="Low complexity" evidence="1">
    <location>
        <begin position="1636"/>
        <end position="1645"/>
    </location>
</feature>
<feature type="compositionally biased region" description="Basic residues" evidence="1">
    <location>
        <begin position="1531"/>
        <end position="1542"/>
    </location>
</feature>
<dbReference type="GO" id="GO:0005634">
    <property type="term" value="C:nucleus"/>
    <property type="evidence" value="ECO:0007669"/>
    <property type="project" value="TreeGrafter"/>
</dbReference>
<keyword evidence="4" id="KW-1185">Reference proteome</keyword>
<dbReference type="GO" id="GO:0005694">
    <property type="term" value="C:chromosome"/>
    <property type="evidence" value="ECO:0007669"/>
    <property type="project" value="TreeGrafter"/>
</dbReference>
<feature type="region of interest" description="Disordered" evidence="1">
    <location>
        <begin position="1483"/>
        <end position="1832"/>
    </location>
</feature>
<feature type="region of interest" description="Disordered" evidence="1">
    <location>
        <begin position="1345"/>
        <end position="1373"/>
    </location>
</feature>
<dbReference type="PROSITE" id="PS50006">
    <property type="entry name" value="FHA_DOMAIN"/>
    <property type="match status" value="1"/>
</dbReference>
<feature type="compositionally biased region" description="Polar residues" evidence="1">
    <location>
        <begin position="677"/>
        <end position="693"/>
    </location>
</feature>
<feature type="region of interest" description="Disordered" evidence="1">
    <location>
        <begin position="471"/>
        <end position="576"/>
    </location>
</feature>
<feature type="compositionally biased region" description="Polar residues" evidence="1">
    <location>
        <begin position="562"/>
        <end position="576"/>
    </location>
</feature>
<dbReference type="SMART" id="SM00240">
    <property type="entry name" value="FHA"/>
    <property type="match status" value="1"/>
</dbReference>
<feature type="domain" description="FHA" evidence="2">
    <location>
        <begin position="26"/>
        <end position="74"/>
    </location>
</feature>
<feature type="region of interest" description="Disordered" evidence="1">
    <location>
        <begin position="610"/>
        <end position="1002"/>
    </location>
</feature>
<name>A0A8S4G6G7_PLUXY</name>
<dbReference type="GO" id="GO:0007088">
    <property type="term" value="P:regulation of mitotic nuclear division"/>
    <property type="evidence" value="ECO:0007669"/>
    <property type="project" value="TreeGrafter"/>
</dbReference>
<feature type="region of interest" description="Disordered" evidence="1">
    <location>
        <begin position="153"/>
        <end position="251"/>
    </location>
</feature>
<sequence>MSGGRLVVLDRAGRDVKRYSLPDGLVTLGSDPACDIRLLLPTVSEHHATVVVRSNQTIVRNVSHGETLVNGRPVSVAALQHGDTITLGGRSLRWEYDQPAAARVAQQPELPLRRAGRPRGRGRKRASDGPQRRLDPAVHLMLELNHRASMPGAAKQVAIVQPQRRDTHDLDTNPRLLVKPHRPYAQTNKRQRNSKPETPKQDNEKTEEKSKRKTASPRISPKADLQNTTKATLWIESRKSSPRKSVTVTPKVTKPAVLSPRRAVMSAKRATPLRTVVLRKAMTPNIKYVAQAQRKTPVAKVAKIQAPSTIDHTKQAALMLMAGHSSKSRIISPPQRAPAPAPASAETKGKTPPSGRKPGRPSKISMTPKITPGKRDQSLANNSGRRSRSAGNQSATILEISDSDRQSRSTRSVSTPGKSPAASPALPSPRKSALKDPARGSRKTDSKIHFDLSNLESYSDSNDVLIVSNTTKGKSFESDSSVSDSELTLHYSDTSQPNSPSPRRSLHSRSSKILGSIVGTPTQAESTYEKSTLTPESPNARKSLRGSLMVQKVLESGKKNNSRYSQRTTKSMSDGSTIVENRTKTLSPRSPRRNMESYSIVDLVSIESNDSQSSEYGSVTSHSLTFGTPQTSARKTRSTIDASLLGSSTPYVGKTKNIVNRSNRSSRKSSPIKISSETINDSVSTRRSKSLTTPDRKSSVVSKRSSSLSTPENAKRPISINSTRISRSSRRTMNETDLLLLSADDNSPKTSKSVSRMSRKSLNISLTDSPKGSARSSAVSSPRSPRVSTPISPRGAKSPRVSTPVSPRAEKSPRVSTPISPRAAKSPRVSTPVSPRNKSPRVSTPISPRSAKSSRKSTPMSLNLAYPQSNKSRRGSRKSASATITLPESPLESGLHTPENAHSPETASTPVLSIKSLLDSSQSSFVSQASNKRGRPSQNLKRKTIGALRSEPRRGRSGIKSKSLNLGAGKKSLIRISKDSSNMSDKTDEGALQPSNDDTITPKSTVKLVQEAVKEKHSTAKKPQSKRSIIDNLNDSDIVKQLFSSPVKRKLSQSMTEFSRKHSLEVKSGKKRTRNTIALGRTPDVSFSDHTVAVAPEEFVSPLNTPENSPNLTGIKRLFRKNTPQNDLTNIKGVKALLKTPRTRKSIKNDFTNVAGVKDIFAQKSPRNSLSNVRGVKSLFQHQKKGRKSANDLTDLRGVKQMYKGKSPKNDLRNVSGVKKTLTRRSPKNNLDDVRGVKKLFRREKSGDGLNNLSGVEALFDNSFESERNASNSEVLFDKLLGKPALKSTYAKSFSSKSAEKAQKRRAAKSLNVSFDLITNNVEEWLENELQKRVSKHDSIPAAKGLKSNVSASSTGSKSRKSLSKSNNASKNATRELQNLLTDTVEGNVPIRTSRVRTSTLIKSIPDIPNRRSASETYGAHTLPLKKRSFVEASLEKSANDSKAILPIKKRALVHSTPVKGQWNMTADASALGRVSPIVADKTRDADLTVRTTRQAPASPNTKPATPKQKKSMLKQESHKATPKPQSPPKKNTRTSKAKVSPKTKMSSPVKEARATRGRKTVDNTKTTNTKKRRSSLVITKKSPILSPAVNAASPKATRKGRRNAIQEVTKVVLPSPKKVASPKAQTKKATKKAAVKASPKKVTPQPTPKKTRGRGKAVVEEKPATPKSRGRPKGSNVVITKPSPQMKPKPTKTRGKAAEESIEVSKPKRGRKTTEKQTSEEVVEPKRGRGTKKTESLIEAPVEKTRRGRKVSEKAEPAKVAEPPKRGRNAKVSDESVSPQEKKTTRGRKTQAEKPEVEAKPKRGRSAVAINDSDANITKGRKRKATATENVVPAKTAKKSVEVIETKKATRGRKTVTETTEVKTQSGKLKTSVVKDSKIEINRSKAEGKSVVTSKSSRAEKKVVEVIEKKTRGAQKTQEESKPARGKKAVVETSPKGRKRKSDPPKSPAKASKKEPVRKTRKTVEDKTASPARPARRLKTQPKAVTPKATRSKRR</sequence>
<dbReference type="GO" id="GO:0051983">
    <property type="term" value="P:regulation of chromosome segregation"/>
    <property type="evidence" value="ECO:0007669"/>
    <property type="project" value="TreeGrafter"/>
</dbReference>
<feature type="compositionally biased region" description="Basic and acidic residues" evidence="1">
    <location>
        <begin position="1898"/>
        <end position="1924"/>
    </location>
</feature>
<proteinExistence type="predicted"/>
<dbReference type="Proteomes" id="UP000653454">
    <property type="component" value="Unassembled WGS sequence"/>
</dbReference>
<feature type="compositionally biased region" description="Basic and acidic residues" evidence="1">
    <location>
        <begin position="1781"/>
        <end position="1802"/>
    </location>
</feature>
<feature type="compositionally biased region" description="Low complexity" evidence="1">
    <location>
        <begin position="656"/>
        <end position="676"/>
    </location>
</feature>
<feature type="compositionally biased region" description="Low complexity" evidence="1">
    <location>
        <begin position="912"/>
        <end position="930"/>
    </location>
</feature>
<feature type="compositionally biased region" description="Polar residues" evidence="1">
    <location>
        <begin position="1490"/>
        <end position="1504"/>
    </location>
</feature>
<feature type="compositionally biased region" description="Polar residues" evidence="1">
    <location>
        <begin position="828"/>
        <end position="861"/>
    </location>
</feature>
<feature type="compositionally biased region" description="Polar residues" evidence="1">
    <location>
        <begin position="993"/>
        <end position="1002"/>
    </location>
</feature>
<feature type="compositionally biased region" description="Basic and acidic residues" evidence="1">
    <location>
        <begin position="1874"/>
        <end position="1889"/>
    </location>
</feature>
<dbReference type="InterPro" id="IPR008984">
    <property type="entry name" value="SMAD_FHA_dom_sf"/>
</dbReference>
<protein>
    <submittedName>
        <fullName evidence="3">(diamondback moth) hypothetical protein</fullName>
    </submittedName>
</protein>
<dbReference type="CDD" id="cd22673">
    <property type="entry name" value="FHA_Ki67"/>
    <property type="match status" value="1"/>
</dbReference>
<feature type="region of interest" description="Disordered" evidence="1">
    <location>
        <begin position="1850"/>
        <end position="1996"/>
    </location>
</feature>
<feature type="compositionally biased region" description="Basic and acidic residues" evidence="1">
    <location>
        <begin position="194"/>
        <end position="210"/>
    </location>
</feature>
<organism evidence="3 4">
    <name type="scientific">Plutella xylostella</name>
    <name type="common">Diamondback moth</name>
    <name type="synonym">Plutella maculipennis</name>
    <dbReference type="NCBI Taxonomy" id="51655"/>
    <lineage>
        <taxon>Eukaryota</taxon>
        <taxon>Metazoa</taxon>
        <taxon>Ecdysozoa</taxon>
        <taxon>Arthropoda</taxon>
        <taxon>Hexapoda</taxon>
        <taxon>Insecta</taxon>
        <taxon>Pterygota</taxon>
        <taxon>Neoptera</taxon>
        <taxon>Endopterygota</taxon>
        <taxon>Lepidoptera</taxon>
        <taxon>Glossata</taxon>
        <taxon>Ditrysia</taxon>
        <taxon>Yponomeutoidea</taxon>
        <taxon>Plutellidae</taxon>
        <taxon>Plutella</taxon>
    </lineage>
</organism>
<feature type="compositionally biased region" description="Polar residues" evidence="1">
    <location>
        <begin position="378"/>
        <end position="396"/>
    </location>
</feature>
<comment type="caution">
    <text evidence="3">The sequence shown here is derived from an EMBL/GenBank/DDBJ whole genome shotgun (WGS) entry which is preliminary data.</text>
</comment>
<feature type="compositionally biased region" description="Basic and acidic residues" evidence="1">
    <location>
        <begin position="1953"/>
        <end position="1969"/>
    </location>
</feature>
<evidence type="ECO:0000313" key="4">
    <source>
        <dbReference type="Proteomes" id="UP000653454"/>
    </source>
</evidence>
<feature type="compositionally biased region" description="Basic residues" evidence="1">
    <location>
        <begin position="1626"/>
        <end position="1635"/>
    </location>
</feature>
<dbReference type="EMBL" id="CAJHNJ030000079">
    <property type="protein sequence ID" value="CAG9134502.1"/>
    <property type="molecule type" value="Genomic_DNA"/>
</dbReference>
<dbReference type="InterPro" id="IPR000253">
    <property type="entry name" value="FHA_dom"/>
</dbReference>
<feature type="compositionally biased region" description="Basic residues" evidence="1">
    <location>
        <begin position="932"/>
        <end position="944"/>
    </location>
</feature>
<dbReference type="Pfam" id="PF00498">
    <property type="entry name" value="FHA"/>
    <property type="match status" value="1"/>
</dbReference>
<evidence type="ECO:0000259" key="2">
    <source>
        <dbReference type="PROSITE" id="PS50006"/>
    </source>
</evidence>
<feature type="compositionally biased region" description="Low complexity" evidence="1">
    <location>
        <begin position="773"/>
        <end position="794"/>
    </location>
</feature>
<feature type="compositionally biased region" description="Low complexity" evidence="1">
    <location>
        <begin position="716"/>
        <end position="726"/>
    </location>
</feature>
<evidence type="ECO:0000256" key="1">
    <source>
        <dbReference type="SAM" id="MobiDB-lite"/>
    </source>
</evidence>
<feature type="compositionally biased region" description="Basic residues" evidence="1">
    <location>
        <begin position="114"/>
        <end position="124"/>
    </location>
</feature>
<dbReference type="PANTHER" id="PTHR21603:SF18">
    <property type="entry name" value="ANTIGEN KI-67-LIKE PROTEIN"/>
    <property type="match status" value="1"/>
</dbReference>
<gene>
    <name evidence="3" type="ORF">PLXY2_LOCUS12733</name>
</gene>
<feature type="region of interest" description="Disordered" evidence="1">
    <location>
        <begin position="100"/>
        <end position="135"/>
    </location>
</feature>
<feature type="compositionally biased region" description="Low complexity" evidence="1">
    <location>
        <begin position="409"/>
        <end position="431"/>
    </location>
</feature>
<evidence type="ECO:0000313" key="3">
    <source>
        <dbReference type="EMBL" id="CAG9134502.1"/>
    </source>
</evidence>
<reference evidence="3" key="1">
    <citation type="submission" date="2020-11" db="EMBL/GenBank/DDBJ databases">
        <authorList>
            <person name="Whiteford S."/>
        </authorList>
    </citation>
    <scope>NUCLEOTIDE SEQUENCE</scope>
</reference>
<feature type="compositionally biased region" description="Basic and acidic residues" evidence="1">
    <location>
        <begin position="433"/>
        <end position="450"/>
    </location>
</feature>
<dbReference type="PANTHER" id="PTHR21603">
    <property type="entry name" value="ANTIGEN KI-67-LIKE PROTEIN"/>
    <property type="match status" value="1"/>
</dbReference>
<feature type="compositionally biased region" description="Basic and acidic residues" evidence="1">
    <location>
        <begin position="163"/>
        <end position="172"/>
    </location>
</feature>
<feature type="compositionally biased region" description="Basic and acidic residues" evidence="1">
    <location>
        <begin position="1551"/>
        <end position="1563"/>
    </location>
</feature>
<dbReference type="SUPFAM" id="SSF49879">
    <property type="entry name" value="SMAD/FHA domain"/>
    <property type="match status" value="1"/>
</dbReference>
<dbReference type="Gene3D" id="2.60.200.20">
    <property type="match status" value="1"/>
</dbReference>
<feature type="compositionally biased region" description="Polar residues" evidence="1">
    <location>
        <begin position="744"/>
        <end position="770"/>
    </location>
</feature>
<feature type="compositionally biased region" description="Basic and acidic residues" evidence="1">
    <location>
        <begin position="125"/>
        <end position="135"/>
    </location>
</feature>
<feature type="compositionally biased region" description="Basic and acidic residues" evidence="1">
    <location>
        <begin position="1697"/>
        <end position="1766"/>
    </location>
</feature>
<accession>A0A8S4G6G7</accession>
<feature type="region of interest" description="Disordered" evidence="1">
    <location>
        <begin position="326"/>
        <end position="454"/>
    </location>
</feature>
<feature type="compositionally biased region" description="Polar residues" evidence="1">
    <location>
        <begin position="519"/>
        <end position="537"/>
    </location>
</feature>
<feature type="compositionally biased region" description="Polar residues" evidence="1">
    <location>
        <begin position="610"/>
        <end position="650"/>
    </location>
</feature>